<accession>A0A553ZWE5</accession>
<dbReference type="PANTHER" id="PTHR35792:SF3">
    <property type="entry name" value="IG HYPOTHETICAL 17707"/>
    <property type="match status" value="1"/>
</dbReference>
<evidence type="ECO:0000313" key="2">
    <source>
        <dbReference type="Proteomes" id="UP000318521"/>
    </source>
</evidence>
<evidence type="ECO:0000313" key="1">
    <source>
        <dbReference type="EMBL" id="TSB45791.1"/>
    </source>
</evidence>
<protein>
    <submittedName>
        <fullName evidence="1">YtxH domain-containing protein</fullName>
    </submittedName>
</protein>
<dbReference type="Pfam" id="PF12732">
    <property type="entry name" value="YtxH"/>
    <property type="match status" value="1"/>
</dbReference>
<name>A0A553ZWE5_9BACI</name>
<dbReference type="AlphaFoldDB" id="A0A553ZWE5"/>
<gene>
    <name evidence="1" type="ORF">FN960_15005</name>
</gene>
<dbReference type="Proteomes" id="UP000318521">
    <property type="component" value="Unassembled WGS sequence"/>
</dbReference>
<organism evidence="1 2">
    <name type="scientific">Alkalicoccobacillus porphyridii</name>
    <dbReference type="NCBI Taxonomy" id="2597270"/>
    <lineage>
        <taxon>Bacteria</taxon>
        <taxon>Bacillati</taxon>
        <taxon>Bacillota</taxon>
        <taxon>Bacilli</taxon>
        <taxon>Bacillales</taxon>
        <taxon>Bacillaceae</taxon>
        <taxon>Alkalicoccobacillus</taxon>
    </lineage>
</organism>
<sequence>MNMKSISFGLVAGTIISGVAVLLTAPTSGRELRNSCQNTLQSFKQSANQLSKEGIEIKNQAVETAKLGGDVLKTASTELKASFEEWQKETAPSIERIKTEIEGVQKNVEELQKLTKKD</sequence>
<proteinExistence type="predicted"/>
<dbReference type="InterPro" id="IPR024623">
    <property type="entry name" value="YtxH"/>
</dbReference>
<reference evidence="1 2" key="1">
    <citation type="submission" date="2019-07" db="EMBL/GenBank/DDBJ databases">
        <authorList>
            <person name="Park Y.J."/>
            <person name="Jeong S.E."/>
            <person name="Jung H.S."/>
        </authorList>
    </citation>
    <scope>NUCLEOTIDE SEQUENCE [LARGE SCALE GENOMIC DNA]</scope>
    <source>
        <strain evidence="2">P16(2019)</strain>
    </source>
</reference>
<dbReference type="RefSeq" id="WP_143849642.1">
    <property type="nucleotide sequence ID" value="NZ_VLXZ01000009.1"/>
</dbReference>
<comment type="caution">
    <text evidence="1">The sequence shown here is derived from an EMBL/GenBank/DDBJ whole genome shotgun (WGS) entry which is preliminary data.</text>
</comment>
<dbReference type="InterPro" id="IPR052928">
    <property type="entry name" value="Desiccation-related_membrane"/>
</dbReference>
<dbReference type="PANTHER" id="PTHR35792">
    <property type="entry name" value="GENERAL STRESS PROTEIN"/>
    <property type="match status" value="1"/>
</dbReference>
<dbReference type="EMBL" id="VLXZ01000009">
    <property type="protein sequence ID" value="TSB45791.1"/>
    <property type="molecule type" value="Genomic_DNA"/>
</dbReference>
<dbReference type="OrthoDB" id="2989636at2"/>
<keyword evidence="2" id="KW-1185">Reference proteome</keyword>